<evidence type="ECO:0000313" key="2">
    <source>
        <dbReference type="Proteomes" id="UP000326198"/>
    </source>
</evidence>
<evidence type="ECO:0000313" key="1">
    <source>
        <dbReference type="EMBL" id="KAE8376856.1"/>
    </source>
</evidence>
<protein>
    <submittedName>
        <fullName evidence="1">Uncharacterized protein</fullName>
    </submittedName>
</protein>
<proteinExistence type="predicted"/>
<gene>
    <name evidence="1" type="ORF">BDV26DRAFT_228536</name>
</gene>
<name>A0A5N7B5N0_9EURO</name>
<dbReference type="Proteomes" id="UP000326198">
    <property type="component" value="Unassembled WGS sequence"/>
</dbReference>
<organism evidence="1 2">
    <name type="scientific">Aspergillus bertholletiae</name>
    <dbReference type="NCBI Taxonomy" id="1226010"/>
    <lineage>
        <taxon>Eukaryota</taxon>
        <taxon>Fungi</taxon>
        <taxon>Dikarya</taxon>
        <taxon>Ascomycota</taxon>
        <taxon>Pezizomycotina</taxon>
        <taxon>Eurotiomycetes</taxon>
        <taxon>Eurotiomycetidae</taxon>
        <taxon>Eurotiales</taxon>
        <taxon>Aspergillaceae</taxon>
        <taxon>Aspergillus</taxon>
        <taxon>Aspergillus subgen. Circumdati</taxon>
    </lineage>
</organism>
<accession>A0A5N7B5N0</accession>
<sequence length="64" mass="7258">MYSAVEVAFNKVKLYMKEEECACVAPFGLPPSLKRPQTRALNQCRDQNEVAMAVSRSLERVTRP</sequence>
<dbReference type="AlphaFoldDB" id="A0A5N7B5N0"/>
<keyword evidence="2" id="KW-1185">Reference proteome</keyword>
<dbReference type="EMBL" id="ML736233">
    <property type="protein sequence ID" value="KAE8376856.1"/>
    <property type="molecule type" value="Genomic_DNA"/>
</dbReference>
<reference evidence="1 2" key="1">
    <citation type="submission" date="2019-04" db="EMBL/GenBank/DDBJ databases">
        <title>Friends and foes A comparative genomics studyof 23 Aspergillus species from section Flavi.</title>
        <authorList>
            <consortium name="DOE Joint Genome Institute"/>
            <person name="Kjaerbolling I."/>
            <person name="Vesth T."/>
            <person name="Frisvad J.C."/>
            <person name="Nybo J.L."/>
            <person name="Theobald S."/>
            <person name="Kildgaard S."/>
            <person name="Isbrandt T."/>
            <person name="Kuo A."/>
            <person name="Sato A."/>
            <person name="Lyhne E.K."/>
            <person name="Kogle M.E."/>
            <person name="Wiebenga A."/>
            <person name="Kun R.S."/>
            <person name="Lubbers R.J."/>
            <person name="Makela M.R."/>
            <person name="Barry K."/>
            <person name="Chovatia M."/>
            <person name="Clum A."/>
            <person name="Daum C."/>
            <person name="Haridas S."/>
            <person name="He G."/>
            <person name="LaButti K."/>
            <person name="Lipzen A."/>
            <person name="Mondo S."/>
            <person name="Riley R."/>
            <person name="Salamov A."/>
            <person name="Simmons B.A."/>
            <person name="Magnuson J.K."/>
            <person name="Henrissat B."/>
            <person name="Mortensen U.H."/>
            <person name="Larsen T.O."/>
            <person name="Devries R.P."/>
            <person name="Grigoriev I.V."/>
            <person name="Machida M."/>
            <person name="Baker S.E."/>
            <person name="Andersen M.R."/>
        </authorList>
    </citation>
    <scope>NUCLEOTIDE SEQUENCE [LARGE SCALE GENOMIC DNA]</scope>
    <source>
        <strain evidence="1 2">IBT 29228</strain>
    </source>
</reference>